<sequence>MWNFVATVTVLMLLNMDIVCPFLSVGKLVQLANLNGFVCNAICVVFITLYLFLYLRWFQQAVYVHA</sequence>
<reference evidence="2" key="3">
    <citation type="submission" date="2018-07" db="EMBL/GenBank/DDBJ databases">
        <title>WGS assembly of Glycine max.</title>
        <authorList>
            <person name="Schmutz J."/>
            <person name="Cannon S."/>
            <person name="Schlueter J."/>
            <person name="Ma J."/>
            <person name="Mitros T."/>
            <person name="Nelson W."/>
            <person name="Hyten D."/>
            <person name="Song Q."/>
            <person name="Thelen J."/>
            <person name="Cheng J."/>
            <person name="Xu D."/>
            <person name="Hellsten U."/>
            <person name="May G."/>
            <person name="Yu Y."/>
            <person name="Sakurai T."/>
            <person name="Umezawa T."/>
            <person name="Bhattacharyya M."/>
            <person name="Sandhu D."/>
            <person name="Valliyodan B."/>
            <person name="Lindquist E."/>
            <person name="Peto M."/>
            <person name="Grant D."/>
            <person name="Shu S."/>
            <person name="Goodstein D."/>
            <person name="Barry K."/>
            <person name="Futrell-Griggs M."/>
            <person name="Abernathy B."/>
            <person name="Du J."/>
            <person name="Tian Z."/>
            <person name="Zhu L."/>
            <person name="Gill N."/>
            <person name="Joshi T."/>
            <person name="Libault M."/>
            <person name="Sethuraman A."/>
            <person name="Zhang X."/>
            <person name="Shinozaki K."/>
            <person name="Nguyen H."/>
            <person name="Wing R."/>
            <person name="Cregan P."/>
            <person name="Specht J."/>
            <person name="Grimwood J."/>
            <person name="Rokhsar D."/>
            <person name="Stacey G."/>
            <person name="Shoemaker R."/>
            <person name="Jackson S."/>
        </authorList>
    </citation>
    <scope>NUCLEOTIDE SEQUENCE</scope>
    <source>
        <tissue evidence="2">Callus</tissue>
    </source>
</reference>
<keyword evidence="1" id="KW-0812">Transmembrane</keyword>
<evidence type="ECO:0000313" key="4">
    <source>
        <dbReference type="Proteomes" id="UP000008827"/>
    </source>
</evidence>
<reference evidence="2 3" key="1">
    <citation type="journal article" date="2010" name="Nature">
        <title>Genome sequence of the palaeopolyploid soybean.</title>
        <authorList>
            <person name="Schmutz J."/>
            <person name="Cannon S.B."/>
            <person name="Schlueter J."/>
            <person name="Ma J."/>
            <person name="Mitros T."/>
            <person name="Nelson W."/>
            <person name="Hyten D.L."/>
            <person name="Song Q."/>
            <person name="Thelen J.J."/>
            <person name="Cheng J."/>
            <person name="Xu D."/>
            <person name="Hellsten U."/>
            <person name="May G.D."/>
            <person name="Yu Y."/>
            <person name="Sakurai T."/>
            <person name="Umezawa T."/>
            <person name="Bhattacharyya M.K."/>
            <person name="Sandhu D."/>
            <person name="Valliyodan B."/>
            <person name="Lindquist E."/>
            <person name="Peto M."/>
            <person name="Grant D."/>
            <person name="Shu S."/>
            <person name="Goodstein D."/>
            <person name="Barry K."/>
            <person name="Futrell-Griggs M."/>
            <person name="Abernathy B."/>
            <person name="Du J."/>
            <person name="Tian Z."/>
            <person name="Zhu L."/>
            <person name="Gill N."/>
            <person name="Joshi T."/>
            <person name="Libault M."/>
            <person name="Sethuraman A."/>
            <person name="Zhang X.-C."/>
            <person name="Shinozaki K."/>
            <person name="Nguyen H.T."/>
            <person name="Wing R.A."/>
            <person name="Cregan P."/>
            <person name="Specht J."/>
            <person name="Grimwood J."/>
            <person name="Rokhsar D."/>
            <person name="Stacey G."/>
            <person name="Shoemaker R.C."/>
            <person name="Jackson S.A."/>
        </authorList>
    </citation>
    <scope>NUCLEOTIDE SEQUENCE [LARGE SCALE GENOMIC DNA]</scope>
    <source>
        <strain evidence="3">cv. Williams 82</strain>
        <tissue evidence="2">Callus</tissue>
    </source>
</reference>
<dbReference type="InParanoid" id="A0A0R0HTS0"/>
<protein>
    <submittedName>
        <fullName evidence="2 3">Uncharacterized protein</fullName>
    </submittedName>
</protein>
<keyword evidence="4" id="KW-1185">Reference proteome</keyword>
<name>A0A0R0HTS0_SOYBN</name>
<proteinExistence type="predicted"/>
<dbReference type="AlphaFoldDB" id="A0A0R0HTS0"/>
<dbReference type="Proteomes" id="UP000008827">
    <property type="component" value="Chromosome 11"/>
</dbReference>
<evidence type="ECO:0000313" key="3">
    <source>
        <dbReference type="EnsemblPlants" id="KRH30979"/>
    </source>
</evidence>
<evidence type="ECO:0000256" key="1">
    <source>
        <dbReference type="SAM" id="Phobius"/>
    </source>
</evidence>
<evidence type="ECO:0000313" key="2">
    <source>
        <dbReference type="EMBL" id="KRH30979.1"/>
    </source>
</evidence>
<organism evidence="2">
    <name type="scientific">Glycine max</name>
    <name type="common">Soybean</name>
    <name type="synonym">Glycine hispida</name>
    <dbReference type="NCBI Taxonomy" id="3847"/>
    <lineage>
        <taxon>Eukaryota</taxon>
        <taxon>Viridiplantae</taxon>
        <taxon>Streptophyta</taxon>
        <taxon>Embryophyta</taxon>
        <taxon>Tracheophyta</taxon>
        <taxon>Spermatophyta</taxon>
        <taxon>Magnoliopsida</taxon>
        <taxon>eudicotyledons</taxon>
        <taxon>Gunneridae</taxon>
        <taxon>Pentapetalae</taxon>
        <taxon>rosids</taxon>
        <taxon>fabids</taxon>
        <taxon>Fabales</taxon>
        <taxon>Fabaceae</taxon>
        <taxon>Papilionoideae</taxon>
        <taxon>50 kb inversion clade</taxon>
        <taxon>NPAAA clade</taxon>
        <taxon>indigoferoid/millettioid clade</taxon>
        <taxon>Phaseoleae</taxon>
        <taxon>Glycine</taxon>
        <taxon>Glycine subgen. Soja</taxon>
    </lineage>
</organism>
<dbReference type="EnsemblPlants" id="KRH30979">
    <property type="protein sequence ID" value="KRH30979"/>
    <property type="gene ID" value="GLYMA_11G219100"/>
</dbReference>
<gene>
    <name evidence="2" type="ORF">GLYMA_11G219100</name>
</gene>
<accession>A0A0R0HTS0</accession>
<dbReference type="Gramene" id="KRH30979">
    <property type="protein sequence ID" value="KRH30979"/>
    <property type="gene ID" value="GLYMA_11G219100"/>
</dbReference>
<reference evidence="3" key="2">
    <citation type="submission" date="2018-02" db="UniProtKB">
        <authorList>
            <consortium name="EnsemblPlants"/>
        </authorList>
    </citation>
    <scope>IDENTIFICATION</scope>
    <source>
        <strain evidence="3">Williams 82</strain>
    </source>
</reference>
<keyword evidence="1" id="KW-0472">Membrane</keyword>
<keyword evidence="1" id="KW-1133">Transmembrane helix</keyword>
<dbReference type="EMBL" id="CM000844">
    <property type="protein sequence ID" value="KRH30979.1"/>
    <property type="molecule type" value="Genomic_DNA"/>
</dbReference>
<feature type="transmembrane region" description="Helical" evidence="1">
    <location>
        <begin position="34"/>
        <end position="55"/>
    </location>
</feature>